<proteinExistence type="predicted"/>
<dbReference type="Proteomes" id="UP000729402">
    <property type="component" value="Unassembled WGS sequence"/>
</dbReference>
<evidence type="ECO:0000256" key="1">
    <source>
        <dbReference type="SAM" id="MobiDB-lite"/>
    </source>
</evidence>
<dbReference type="EMBL" id="JAAALK010000283">
    <property type="protein sequence ID" value="KAG8073825.1"/>
    <property type="molecule type" value="Genomic_DNA"/>
</dbReference>
<name>A0A8J5T454_ZIZPA</name>
<reference evidence="2" key="2">
    <citation type="submission" date="2021-02" db="EMBL/GenBank/DDBJ databases">
        <authorList>
            <person name="Kimball J.A."/>
            <person name="Haas M.W."/>
            <person name="Macchietto M."/>
            <person name="Kono T."/>
            <person name="Duquette J."/>
            <person name="Shao M."/>
        </authorList>
    </citation>
    <scope>NUCLEOTIDE SEQUENCE</scope>
    <source>
        <tissue evidence="2">Fresh leaf tissue</tissue>
    </source>
</reference>
<organism evidence="2 3">
    <name type="scientific">Zizania palustris</name>
    <name type="common">Northern wild rice</name>
    <dbReference type="NCBI Taxonomy" id="103762"/>
    <lineage>
        <taxon>Eukaryota</taxon>
        <taxon>Viridiplantae</taxon>
        <taxon>Streptophyta</taxon>
        <taxon>Embryophyta</taxon>
        <taxon>Tracheophyta</taxon>
        <taxon>Spermatophyta</taxon>
        <taxon>Magnoliopsida</taxon>
        <taxon>Liliopsida</taxon>
        <taxon>Poales</taxon>
        <taxon>Poaceae</taxon>
        <taxon>BOP clade</taxon>
        <taxon>Oryzoideae</taxon>
        <taxon>Oryzeae</taxon>
        <taxon>Zizaniinae</taxon>
        <taxon>Zizania</taxon>
    </lineage>
</organism>
<feature type="compositionally biased region" description="Polar residues" evidence="1">
    <location>
        <begin position="1"/>
        <end position="14"/>
    </location>
</feature>
<comment type="caution">
    <text evidence="2">The sequence shown here is derived from an EMBL/GenBank/DDBJ whole genome shotgun (WGS) entry which is preliminary data.</text>
</comment>
<dbReference type="AlphaFoldDB" id="A0A8J5T454"/>
<sequence>MIRSSSFEIQTNGGYDSALNPAGEEAGARPFLYGPTDGGDAAHRFALLISAADLWSDCAPRAPLLSPLRPWGSIWGRRLLFFLGKASGGFGLAFVS</sequence>
<keyword evidence="3" id="KW-1185">Reference proteome</keyword>
<protein>
    <submittedName>
        <fullName evidence="2">Uncharacterized protein</fullName>
    </submittedName>
</protein>
<feature type="region of interest" description="Disordered" evidence="1">
    <location>
        <begin position="1"/>
        <end position="21"/>
    </location>
</feature>
<accession>A0A8J5T454</accession>
<evidence type="ECO:0000313" key="2">
    <source>
        <dbReference type="EMBL" id="KAG8073825.1"/>
    </source>
</evidence>
<reference evidence="2" key="1">
    <citation type="journal article" date="2021" name="bioRxiv">
        <title>Whole Genome Assembly and Annotation of Northern Wild Rice, Zizania palustris L., Supports a Whole Genome Duplication in the Zizania Genus.</title>
        <authorList>
            <person name="Haas M."/>
            <person name="Kono T."/>
            <person name="Macchietto M."/>
            <person name="Millas R."/>
            <person name="McGilp L."/>
            <person name="Shao M."/>
            <person name="Duquette J."/>
            <person name="Hirsch C.N."/>
            <person name="Kimball J."/>
        </authorList>
    </citation>
    <scope>NUCLEOTIDE SEQUENCE</scope>
    <source>
        <tissue evidence="2">Fresh leaf tissue</tissue>
    </source>
</reference>
<gene>
    <name evidence="2" type="ORF">GUJ93_ZPchr0006g44620</name>
</gene>
<evidence type="ECO:0000313" key="3">
    <source>
        <dbReference type="Proteomes" id="UP000729402"/>
    </source>
</evidence>